<evidence type="ECO:0000313" key="3">
    <source>
        <dbReference type="Proteomes" id="UP001234602"/>
    </source>
</evidence>
<feature type="transmembrane region" description="Helical" evidence="1">
    <location>
        <begin position="61"/>
        <end position="81"/>
    </location>
</feature>
<comment type="caution">
    <text evidence="2">The sequence shown here is derived from an EMBL/GenBank/DDBJ whole genome shotgun (WGS) entry which is preliminary data.</text>
</comment>
<evidence type="ECO:0008006" key="4">
    <source>
        <dbReference type="Google" id="ProtNLM"/>
    </source>
</evidence>
<name>A0AAW7ICN9_9BACI</name>
<keyword evidence="1" id="KW-0812">Transmembrane</keyword>
<keyword evidence="1" id="KW-0472">Membrane</keyword>
<sequence>MKLVLQAFIGSIALHVLYIVSLMLVSIIKTKNYKPDIVSAWDKVDTLQKEAEIVGKVIPPYFYVLSFVGVAAICGIIILMYSKI</sequence>
<dbReference type="EMBL" id="JAUCEY010000008">
    <property type="protein sequence ID" value="MDM5452189.1"/>
    <property type="molecule type" value="Genomic_DNA"/>
</dbReference>
<reference evidence="2" key="1">
    <citation type="submission" date="2023-06" db="EMBL/GenBank/DDBJ databases">
        <title>Comparative genomics of Bacillaceae isolates and their secondary metabolite potential.</title>
        <authorList>
            <person name="Song L."/>
            <person name="Nielsen L.J."/>
            <person name="Mohite O."/>
            <person name="Xu X."/>
            <person name="Weber T."/>
            <person name="Kovacs A.T."/>
        </authorList>
    </citation>
    <scope>NUCLEOTIDE SEQUENCE</scope>
    <source>
        <strain evidence="2">D8_B_37</strain>
    </source>
</reference>
<keyword evidence="1" id="KW-1133">Transmembrane helix</keyword>
<accession>A0AAW7ICN9</accession>
<proteinExistence type="predicted"/>
<protein>
    <recommendedName>
        <fullName evidence="4">Menaquinol-cytochrome c reductase cytochrome b subunit</fullName>
    </recommendedName>
</protein>
<gene>
    <name evidence="2" type="ORF">QUF89_08295</name>
</gene>
<evidence type="ECO:0000256" key="1">
    <source>
        <dbReference type="SAM" id="Phobius"/>
    </source>
</evidence>
<evidence type="ECO:0000313" key="2">
    <source>
        <dbReference type="EMBL" id="MDM5452189.1"/>
    </source>
</evidence>
<feature type="transmembrane region" description="Helical" evidence="1">
    <location>
        <begin position="7"/>
        <end position="28"/>
    </location>
</feature>
<dbReference type="RefSeq" id="WP_289319759.1">
    <property type="nucleotide sequence ID" value="NZ_JAUCEY010000008.1"/>
</dbReference>
<dbReference type="Proteomes" id="UP001234602">
    <property type="component" value="Unassembled WGS sequence"/>
</dbReference>
<organism evidence="2 3">
    <name type="scientific">Peribacillus simplex</name>
    <dbReference type="NCBI Taxonomy" id="1478"/>
    <lineage>
        <taxon>Bacteria</taxon>
        <taxon>Bacillati</taxon>
        <taxon>Bacillota</taxon>
        <taxon>Bacilli</taxon>
        <taxon>Bacillales</taxon>
        <taxon>Bacillaceae</taxon>
        <taxon>Peribacillus</taxon>
    </lineage>
</organism>
<dbReference type="AlphaFoldDB" id="A0AAW7ICN9"/>